<accession>A0A9P9HNC9</accession>
<dbReference type="OrthoDB" id="73875at2759"/>
<organism evidence="1 2">
    <name type="scientific">Fusarium solani</name>
    <name type="common">Filamentous fungus</name>
    <dbReference type="NCBI Taxonomy" id="169388"/>
    <lineage>
        <taxon>Eukaryota</taxon>
        <taxon>Fungi</taxon>
        <taxon>Dikarya</taxon>
        <taxon>Ascomycota</taxon>
        <taxon>Pezizomycotina</taxon>
        <taxon>Sordariomycetes</taxon>
        <taxon>Hypocreomycetidae</taxon>
        <taxon>Hypocreales</taxon>
        <taxon>Nectriaceae</taxon>
        <taxon>Fusarium</taxon>
        <taxon>Fusarium solani species complex</taxon>
    </lineage>
</organism>
<reference evidence="1" key="1">
    <citation type="journal article" date="2021" name="Nat. Commun.">
        <title>Genetic determinants of endophytism in the Arabidopsis root mycobiome.</title>
        <authorList>
            <person name="Mesny F."/>
            <person name="Miyauchi S."/>
            <person name="Thiergart T."/>
            <person name="Pickel B."/>
            <person name="Atanasova L."/>
            <person name="Karlsson M."/>
            <person name="Huettel B."/>
            <person name="Barry K.W."/>
            <person name="Haridas S."/>
            <person name="Chen C."/>
            <person name="Bauer D."/>
            <person name="Andreopoulos W."/>
            <person name="Pangilinan J."/>
            <person name="LaButti K."/>
            <person name="Riley R."/>
            <person name="Lipzen A."/>
            <person name="Clum A."/>
            <person name="Drula E."/>
            <person name="Henrissat B."/>
            <person name="Kohler A."/>
            <person name="Grigoriev I.V."/>
            <person name="Martin F.M."/>
            <person name="Hacquard S."/>
        </authorList>
    </citation>
    <scope>NUCLEOTIDE SEQUENCE</scope>
    <source>
        <strain evidence="1">FSSC 5 MPI-SDFR-AT-0091</strain>
    </source>
</reference>
<name>A0A9P9HNC9_FUSSL</name>
<proteinExistence type="predicted"/>
<gene>
    <name evidence="1" type="ORF">B0J15DRAFT_582668</name>
</gene>
<dbReference type="Proteomes" id="UP000736672">
    <property type="component" value="Unassembled WGS sequence"/>
</dbReference>
<evidence type="ECO:0000313" key="1">
    <source>
        <dbReference type="EMBL" id="KAH7260536.1"/>
    </source>
</evidence>
<protein>
    <submittedName>
        <fullName evidence="1">Uncharacterized protein</fullName>
    </submittedName>
</protein>
<evidence type="ECO:0000313" key="2">
    <source>
        <dbReference type="Proteomes" id="UP000736672"/>
    </source>
</evidence>
<dbReference type="EMBL" id="JAGTJS010000008">
    <property type="protein sequence ID" value="KAH7260536.1"/>
    <property type="molecule type" value="Genomic_DNA"/>
</dbReference>
<sequence length="338" mass="37146">MNTVNATPAIASMHTLFKNLYRAVADADDSIQTNWSGEFNLVVDMVGVALGMFSAPVFNKMIRNGAPADDLKDLVANSASWGATISKDVQNSKRDTDESKVAGKLGDLSQMWKDATIEFMKKASRGDDKSVEYIVEIPELEQQIRKVFYAILIPEAWRVGAGLAPAFIMDSGYDCNAVGPLDNDYISPSTAEAMRYCLKGQRYYILIPNGDATSCGNQSPPENGGGAPCNDRYFTAPQSIEKLTGKTDDWEGITKDELIIGAIEGWKLKGEKNRGGFIDRTKVENYDFILDEGGATEIDIKTPGIVQIPVFSREGKEFVEVRQQFILESEGDTSRYTA</sequence>
<keyword evidence="2" id="KW-1185">Reference proteome</keyword>
<comment type="caution">
    <text evidence="1">The sequence shown here is derived from an EMBL/GenBank/DDBJ whole genome shotgun (WGS) entry which is preliminary data.</text>
</comment>
<dbReference type="AlphaFoldDB" id="A0A9P9HNC9"/>